<dbReference type="OrthoDB" id="4571474at2"/>
<comment type="caution">
    <text evidence="1">The sequence shown here is derived from an EMBL/GenBank/DDBJ whole genome shotgun (WGS) entry which is preliminary data.</text>
</comment>
<dbReference type="AlphaFoldDB" id="A0A7K0D7L8"/>
<organism evidence="1 2">
    <name type="scientific">Nocardia macrotermitis</name>
    <dbReference type="NCBI Taxonomy" id="2585198"/>
    <lineage>
        <taxon>Bacteria</taxon>
        <taxon>Bacillati</taxon>
        <taxon>Actinomycetota</taxon>
        <taxon>Actinomycetes</taxon>
        <taxon>Mycobacteriales</taxon>
        <taxon>Nocardiaceae</taxon>
        <taxon>Nocardia</taxon>
    </lineage>
</organism>
<evidence type="ECO:0000313" key="2">
    <source>
        <dbReference type="Proteomes" id="UP000438448"/>
    </source>
</evidence>
<gene>
    <name evidence="1" type="ORF">NRB20_48210</name>
</gene>
<dbReference type="EMBL" id="WEGK01000010">
    <property type="protein sequence ID" value="MQY21708.1"/>
    <property type="molecule type" value="Genomic_DNA"/>
</dbReference>
<accession>A0A7K0D7L8</accession>
<sequence length="92" mass="10073">MSRPDYERWSRLLADNRLARDLGFEAIGYARGHCDALGVSSRDAVQFGLAFALLVASDTSRPAIDRAWANWRAGRDIGDLSPIPPQATDPST</sequence>
<evidence type="ECO:0000313" key="1">
    <source>
        <dbReference type="EMBL" id="MQY21708.1"/>
    </source>
</evidence>
<reference evidence="1 2" key="1">
    <citation type="submission" date="2019-10" db="EMBL/GenBank/DDBJ databases">
        <title>Nocardia macrotermitis sp. nov. and Nocardia aurantia sp. nov., isolated from the gut of fungus growing-termite Macrotermes natalensis.</title>
        <authorList>
            <person name="Benndorf R."/>
            <person name="Schwitalla J."/>
            <person name="Martin K."/>
            <person name="De Beer W."/>
            <person name="Kaster A.-K."/>
            <person name="Vollmers J."/>
            <person name="Poulsen M."/>
            <person name="Beemelmanns C."/>
        </authorList>
    </citation>
    <scope>NUCLEOTIDE SEQUENCE [LARGE SCALE GENOMIC DNA]</scope>
    <source>
        <strain evidence="1 2">RB20</strain>
    </source>
</reference>
<proteinExistence type="predicted"/>
<keyword evidence="2" id="KW-1185">Reference proteome</keyword>
<name>A0A7K0D7L8_9NOCA</name>
<dbReference type="RefSeq" id="WP_153412640.1">
    <property type="nucleotide sequence ID" value="NZ_WEGK01000010.1"/>
</dbReference>
<dbReference type="Proteomes" id="UP000438448">
    <property type="component" value="Unassembled WGS sequence"/>
</dbReference>
<protein>
    <submittedName>
        <fullName evidence="1">Uncharacterized protein</fullName>
    </submittedName>
</protein>